<dbReference type="PANTHER" id="PTHR43028">
    <property type="entry name" value="3'(2'),5'-BISPHOSPHATE NUCLEOTIDASE 1"/>
    <property type="match status" value="1"/>
</dbReference>
<comment type="function">
    <text evidence="9">Converts adenosine-3',5'-bisphosphate (PAP) to AMP.</text>
</comment>
<dbReference type="GO" id="GO:0000287">
    <property type="term" value="F:magnesium ion binding"/>
    <property type="evidence" value="ECO:0007669"/>
    <property type="project" value="UniProtKB-UniRule"/>
</dbReference>
<feature type="binding site" evidence="10">
    <location>
        <position position="67"/>
    </location>
    <ligand>
        <name>Mg(2+)</name>
        <dbReference type="ChEBI" id="CHEBI:18420"/>
        <label>1</label>
        <note>catalytic</note>
    </ligand>
</feature>
<accession>A0A948TLW1</accession>
<feature type="binding site" evidence="9">
    <location>
        <begin position="89"/>
        <end position="92"/>
    </location>
    <ligand>
        <name>substrate</name>
    </ligand>
</feature>
<dbReference type="PROSITE" id="PS00629">
    <property type="entry name" value="IMP_1"/>
    <property type="match status" value="1"/>
</dbReference>
<evidence type="ECO:0000256" key="6">
    <source>
        <dbReference type="ARBA" id="ARBA00022801"/>
    </source>
</evidence>
<evidence type="ECO:0000256" key="7">
    <source>
        <dbReference type="ARBA" id="ARBA00022842"/>
    </source>
</evidence>
<dbReference type="SUPFAM" id="SSF56655">
    <property type="entry name" value="Carbohydrate phosphatase"/>
    <property type="match status" value="1"/>
</dbReference>
<dbReference type="InterPro" id="IPR050725">
    <property type="entry name" value="CysQ/Inositol_MonoPase"/>
</dbReference>
<evidence type="ECO:0000313" key="12">
    <source>
        <dbReference type="Proteomes" id="UP000784286"/>
    </source>
</evidence>
<evidence type="ECO:0000256" key="5">
    <source>
        <dbReference type="ARBA" id="ARBA00022723"/>
    </source>
</evidence>
<dbReference type="EC" id="3.1.3.7" evidence="9"/>
<feature type="binding site" evidence="9">
    <location>
        <position position="230"/>
    </location>
    <ligand>
        <name>substrate</name>
    </ligand>
</feature>
<feature type="binding site" evidence="9">
    <location>
        <position position="67"/>
    </location>
    <ligand>
        <name>substrate</name>
    </ligand>
</feature>
<feature type="binding site" evidence="10">
    <location>
        <position position="230"/>
    </location>
    <ligand>
        <name>Mg(2+)</name>
        <dbReference type="ChEBI" id="CHEBI:18420"/>
        <label>1</label>
        <note>catalytic</note>
    </ligand>
</feature>
<feature type="binding site" evidence="9">
    <location>
        <position position="87"/>
    </location>
    <ligand>
        <name>Mg(2+)</name>
        <dbReference type="ChEBI" id="CHEBI:18420"/>
        <label>1</label>
    </ligand>
</feature>
<feature type="binding site" evidence="9">
    <location>
        <position position="67"/>
    </location>
    <ligand>
        <name>Mg(2+)</name>
        <dbReference type="ChEBI" id="CHEBI:18420"/>
        <label>1</label>
    </ligand>
</feature>
<comment type="cofactor">
    <cofactor evidence="9 10">
        <name>Mg(2+)</name>
        <dbReference type="ChEBI" id="CHEBI:18420"/>
    </cofactor>
</comment>
<comment type="caution">
    <text evidence="11">The sequence shown here is derived from an EMBL/GenBank/DDBJ whole genome shotgun (WGS) entry which is preliminary data.</text>
</comment>
<reference evidence="11" key="1">
    <citation type="journal article" date="2021" name="PeerJ">
        <title>Extensive microbial diversity within the chicken gut microbiome revealed by metagenomics and culture.</title>
        <authorList>
            <person name="Gilroy R."/>
            <person name="Ravi A."/>
            <person name="Getino M."/>
            <person name="Pursley I."/>
            <person name="Horton D.L."/>
            <person name="Alikhan N.F."/>
            <person name="Baker D."/>
            <person name="Gharbi K."/>
            <person name="Hall N."/>
            <person name="Watson M."/>
            <person name="Adriaenssens E.M."/>
            <person name="Foster-Nyarko E."/>
            <person name="Jarju S."/>
            <person name="Secka A."/>
            <person name="Antonio M."/>
            <person name="Oren A."/>
            <person name="Chaudhuri R.R."/>
            <person name="La Ragione R."/>
            <person name="Hildebrand F."/>
            <person name="Pallen M.J."/>
        </authorList>
    </citation>
    <scope>NUCLEOTIDE SEQUENCE</scope>
    <source>
        <strain evidence="11">8470</strain>
    </source>
</reference>
<comment type="subcellular location">
    <subcellularLocation>
        <location evidence="9">Cell membrane</location>
        <topology evidence="9">Peripheral membrane protein</topology>
        <orientation evidence="9">Cytoplasmic side</orientation>
    </subcellularLocation>
</comment>
<dbReference type="InterPro" id="IPR020583">
    <property type="entry name" value="Inositol_monoP_metal-BS"/>
</dbReference>
<organism evidence="11 12">
    <name type="scientific">Candidatus Phocaeicola excrementipullorum</name>
    <dbReference type="NCBI Taxonomy" id="2838731"/>
    <lineage>
        <taxon>Bacteria</taxon>
        <taxon>Pseudomonadati</taxon>
        <taxon>Bacteroidota</taxon>
        <taxon>Bacteroidia</taxon>
        <taxon>Bacteroidales</taxon>
        <taxon>Bacteroidaceae</taxon>
        <taxon>Phocaeicola</taxon>
    </lineage>
</organism>
<dbReference type="GO" id="GO:0005886">
    <property type="term" value="C:plasma membrane"/>
    <property type="evidence" value="ECO:0007669"/>
    <property type="project" value="UniProtKB-SubCell"/>
</dbReference>
<dbReference type="GO" id="GO:0050427">
    <property type="term" value="P:3'-phosphoadenosine 5'-phosphosulfate metabolic process"/>
    <property type="evidence" value="ECO:0007669"/>
    <property type="project" value="TreeGrafter"/>
</dbReference>
<evidence type="ECO:0000256" key="1">
    <source>
        <dbReference type="ARBA" id="ARBA00001625"/>
    </source>
</evidence>
<keyword evidence="4" id="KW-0997">Cell inner membrane</keyword>
<evidence type="ECO:0000256" key="2">
    <source>
        <dbReference type="ARBA" id="ARBA00005289"/>
    </source>
</evidence>
<dbReference type="Pfam" id="PF00459">
    <property type="entry name" value="Inositol_P"/>
    <property type="match status" value="1"/>
</dbReference>
<feature type="binding site" evidence="9">
    <location>
        <position position="89"/>
    </location>
    <ligand>
        <name>Mg(2+)</name>
        <dbReference type="ChEBI" id="CHEBI:18420"/>
        <label>1</label>
    </ligand>
</feature>
<dbReference type="InterPro" id="IPR020550">
    <property type="entry name" value="Inositol_monophosphatase_CS"/>
</dbReference>
<dbReference type="GO" id="GO:0008441">
    <property type="term" value="F:3'(2'),5'-bisphosphate nucleotidase activity"/>
    <property type="evidence" value="ECO:0007669"/>
    <property type="project" value="UniProtKB-UniRule"/>
</dbReference>
<evidence type="ECO:0000256" key="4">
    <source>
        <dbReference type="ARBA" id="ARBA00022519"/>
    </source>
</evidence>
<dbReference type="CDD" id="cd01638">
    <property type="entry name" value="CysQ"/>
    <property type="match status" value="1"/>
</dbReference>
<dbReference type="HAMAP" id="MF_02095">
    <property type="entry name" value="CysQ"/>
    <property type="match status" value="1"/>
</dbReference>
<evidence type="ECO:0000256" key="9">
    <source>
        <dbReference type="HAMAP-Rule" id="MF_02095"/>
    </source>
</evidence>
<dbReference type="GO" id="GO:0046854">
    <property type="term" value="P:phosphatidylinositol phosphate biosynthetic process"/>
    <property type="evidence" value="ECO:0007669"/>
    <property type="project" value="InterPro"/>
</dbReference>
<dbReference type="Gene3D" id="3.30.540.10">
    <property type="entry name" value="Fructose-1,6-Bisphosphatase, subunit A, domain 1"/>
    <property type="match status" value="1"/>
</dbReference>
<keyword evidence="8 9" id="KW-0472">Membrane</keyword>
<dbReference type="FunFam" id="3.40.190.80:FF:000005">
    <property type="entry name" value="3'(2'),5'-bisphosphate nucleotidase CysQ"/>
    <property type="match status" value="1"/>
</dbReference>
<dbReference type="InterPro" id="IPR000760">
    <property type="entry name" value="Inositol_monophosphatase-like"/>
</dbReference>
<proteinExistence type="inferred from homology"/>
<feature type="binding site" evidence="9">
    <location>
        <position position="230"/>
    </location>
    <ligand>
        <name>Mg(2+)</name>
        <dbReference type="ChEBI" id="CHEBI:18420"/>
        <label>2</label>
    </ligand>
</feature>
<dbReference type="PROSITE" id="PS00630">
    <property type="entry name" value="IMP_2"/>
    <property type="match status" value="1"/>
</dbReference>
<dbReference type="Proteomes" id="UP000784286">
    <property type="component" value="Unassembled WGS sequence"/>
</dbReference>
<evidence type="ECO:0000256" key="10">
    <source>
        <dbReference type="PIRSR" id="PIRSR600760-2"/>
    </source>
</evidence>
<dbReference type="PANTHER" id="PTHR43028:SF5">
    <property type="entry name" value="3'(2'),5'-BISPHOSPHATE NUCLEOTIDASE 1"/>
    <property type="match status" value="1"/>
</dbReference>
<dbReference type="EMBL" id="JAHLFJ010000029">
    <property type="protein sequence ID" value="MBU3855505.1"/>
    <property type="molecule type" value="Genomic_DNA"/>
</dbReference>
<evidence type="ECO:0000256" key="8">
    <source>
        <dbReference type="ARBA" id="ARBA00023136"/>
    </source>
</evidence>
<feature type="binding site" evidence="9 10">
    <location>
        <position position="90"/>
    </location>
    <ligand>
        <name>Mg(2+)</name>
        <dbReference type="ChEBI" id="CHEBI:18420"/>
        <label>2</label>
    </ligand>
</feature>
<protein>
    <recommendedName>
        <fullName evidence="9">3'(2'),5'-bisphosphate nucleotidase CysQ</fullName>
        <ecNumber evidence="9">3.1.3.7</ecNumber>
    </recommendedName>
    <alternativeName>
        <fullName evidence="9">3'(2'),5-bisphosphonucleoside 3'(2')-phosphohydrolase</fullName>
    </alternativeName>
    <alternativeName>
        <fullName evidence="9">3'-phosphoadenosine 5'-phosphate phosphatase</fullName>
        <shortName evidence="9">PAP phosphatase</shortName>
    </alternativeName>
</protein>
<dbReference type="GO" id="GO:0000103">
    <property type="term" value="P:sulfate assimilation"/>
    <property type="evidence" value="ECO:0007669"/>
    <property type="project" value="TreeGrafter"/>
</dbReference>
<evidence type="ECO:0000256" key="3">
    <source>
        <dbReference type="ARBA" id="ARBA00022475"/>
    </source>
</evidence>
<feature type="binding site" evidence="10">
    <location>
        <position position="89"/>
    </location>
    <ligand>
        <name>Mg(2+)</name>
        <dbReference type="ChEBI" id="CHEBI:18420"/>
        <label>1</label>
        <note>catalytic</note>
    </ligand>
</feature>
<keyword evidence="3 9" id="KW-1003">Cell membrane</keyword>
<dbReference type="InterPro" id="IPR006240">
    <property type="entry name" value="CysQ"/>
</dbReference>
<dbReference type="NCBIfam" id="TIGR01331">
    <property type="entry name" value="bisphos_cysQ"/>
    <property type="match status" value="1"/>
</dbReference>
<reference evidence="11" key="2">
    <citation type="submission" date="2021-04" db="EMBL/GenBank/DDBJ databases">
        <authorList>
            <person name="Gilroy R."/>
        </authorList>
    </citation>
    <scope>NUCLEOTIDE SEQUENCE</scope>
    <source>
        <strain evidence="11">8470</strain>
    </source>
</reference>
<feature type="binding site" evidence="10">
    <location>
        <position position="87"/>
    </location>
    <ligand>
        <name>Mg(2+)</name>
        <dbReference type="ChEBI" id="CHEBI:18420"/>
        <label>1</label>
        <note>catalytic</note>
    </ligand>
</feature>
<keyword evidence="5 9" id="KW-0479">Metal-binding</keyword>
<name>A0A948TLW1_9BACT</name>
<dbReference type="AlphaFoldDB" id="A0A948TLW1"/>
<dbReference type="Gene3D" id="3.40.190.80">
    <property type="match status" value="1"/>
</dbReference>
<comment type="catalytic activity">
    <reaction evidence="1 9">
        <text>adenosine 3',5'-bisphosphate + H2O = AMP + phosphate</text>
        <dbReference type="Rhea" id="RHEA:10040"/>
        <dbReference type="ChEBI" id="CHEBI:15377"/>
        <dbReference type="ChEBI" id="CHEBI:43474"/>
        <dbReference type="ChEBI" id="CHEBI:58343"/>
        <dbReference type="ChEBI" id="CHEBI:456215"/>
        <dbReference type="EC" id="3.1.3.7"/>
    </reaction>
</comment>
<sequence length="281" mass="31555">MDKNILYVAIQAALKAGAEIMRVYTDPNADFEIEKKADNSPLTVADRKSHAVIASMLADTPYPVLSEEGKKMPQEERMRWNELWVVDPLDGTKEFIKRNGEFTVNIAYVKNGSPEAGVIYVPVKRQLYFADTEWGAYKAEDIQELKEGTTIDSLIADCRRLPEPGNRHDNFVIVASRSHLTPETQAYIDEMSKKHEKVETVSSGSSLKLCLVAEGKADAYPRFAPTMEWDTAAGHAIVRAAGGEVYNAESDKPLQYNKEDLLNPWFIVLPATERRTDSDER</sequence>
<comment type="similarity">
    <text evidence="2 9">Belongs to the inositol monophosphatase superfamily. CysQ family.</text>
</comment>
<evidence type="ECO:0000313" key="11">
    <source>
        <dbReference type="EMBL" id="MBU3855505.1"/>
    </source>
</evidence>
<keyword evidence="7 9" id="KW-0460">Magnesium</keyword>
<gene>
    <name evidence="9 11" type="primary">cysQ</name>
    <name evidence="11" type="ORF">H9928_02925</name>
</gene>
<feature type="binding site" evidence="9">
    <location>
        <position position="87"/>
    </location>
    <ligand>
        <name>Mg(2+)</name>
        <dbReference type="ChEBI" id="CHEBI:18420"/>
        <label>2</label>
    </ligand>
</feature>
<keyword evidence="6 9" id="KW-0378">Hydrolase</keyword>